<organism evidence="3 4">
    <name type="scientific">Bosea thiooxidans</name>
    <dbReference type="NCBI Taxonomy" id="53254"/>
    <lineage>
        <taxon>Bacteria</taxon>
        <taxon>Pseudomonadati</taxon>
        <taxon>Pseudomonadota</taxon>
        <taxon>Alphaproteobacteria</taxon>
        <taxon>Hyphomicrobiales</taxon>
        <taxon>Boseaceae</taxon>
        <taxon>Bosea</taxon>
    </lineage>
</organism>
<dbReference type="PROSITE" id="PS51154">
    <property type="entry name" value="MACRO"/>
    <property type="match status" value="1"/>
</dbReference>
<accession>A0A0Q3KW90</accession>
<dbReference type="Gene3D" id="3.40.220.10">
    <property type="entry name" value="Leucine Aminopeptidase, subunit E, domain 1"/>
    <property type="match status" value="1"/>
</dbReference>
<dbReference type="Proteomes" id="UP000051562">
    <property type="component" value="Unassembled WGS sequence"/>
</dbReference>
<dbReference type="SUPFAM" id="SSF52949">
    <property type="entry name" value="Macro domain-like"/>
    <property type="match status" value="1"/>
</dbReference>
<reference evidence="3 4" key="1">
    <citation type="submission" date="2015-10" db="EMBL/GenBank/DDBJ databases">
        <title>Draft genome of Bosea thiooxidans.</title>
        <authorList>
            <person name="Wang X."/>
        </authorList>
    </citation>
    <scope>NUCLEOTIDE SEQUENCE [LARGE SCALE GENOMIC DNA]</scope>
    <source>
        <strain evidence="3 4">CGMCC 9174</strain>
    </source>
</reference>
<dbReference type="PANTHER" id="PTHR12521">
    <property type="entry name" value="PROTEIN C6ORF130"/>
    <property type="match status" value="1"/>
</dbReference>
<comment type="catalytic activity">
    <reaction evidence="1">
        <text>an N-(ADP-alpha-D-ribosyl)-thymidine in DNA + H2O = a thymidine in DNA + ADP-D-ribose</text>
        <dbReference type="Rhea" id="RHEA:71655"/>
        <dbReference type="Rhea" id="RHEA-COMP:13556"/>
        <dbReference type="Rhea" id="RHEA-COMP:18051"/>
        <dbReference type="ChEBI" id="CHEBI:15377"/>
        <dbReference type="ChEBI" id="CHEBI:57967"/>
        <dbReference type="ChEBI" id="CHEBI:137386"/>
        <dbReference type="ChEBI" id="CHEBI:191199"/>
    </reaction>
    <physiologicalReaction direction="left-to-right" evidence="1">
        <dbReference type="Rhea" id="RHEA:71656"/>
    </physiologicalReaction>
</comment>
<proteinExistence type="predicted"/>
<dbReference type="AlphaFoldDB" id="A0A0Q3KW90"/>
<evidence type="ECO:0000313" key="3">
    <source>
        <dbReference type="EMBL" id="KQK28660.1"/>
    </source>
</evidence>
<comment type="caution">
    <text evidence="3">The sequence shown here is derived from an EMBL/GenBank/DDBJ whole genome shotgun (WGS) entry which is preliminary data.</text>
</comment>
<gene>
    <name evidence="3" type="ORF">ARD30_21015</name>
</gene>
<dbReference type="SMART" id="SM00506">
    <property type="entry name" value="A1pp"/>
    <property type="match status" value="1"/>
</dbReference>
<keyword evidence="4" id="KW-1185">Reference proteome</keyword>
<name>A0A0Q3KW90_9HYPH</name>
<dbReference type="PANTHER" id="PTHR12521:SF0">
    <property type="entry name" value="ADP-RIBOSE GLYCOHYDROLASE OARD1"/>
    <property type="match status" value="1"/>
</dbReference>
<dbReference type="CDD" id="cd02901">
    <property type="entry name" value="Macro_Poa1p-like"/>
    <property type="match status" value="1"/>
</dbReference>
<feature type="domain" description="Macro" evidence="2">
    <location>
        <begin position="1"/>
        <end position="164"/>
    </location>
</feature>
<evidence type="ECO:0000256" key="1">
    <source>
        <dbReference type="ARBA" id="ARBA00035885"/>
    </source>
</evidence>
<dbReference type="InterPro" id="IPR050892">
    <property type="entry name" value="ADP-ribose_metab_enzymes"/>
</dbReference>
<dbReference type="EMBL" id="LMAR01000064">
    <property type="protein sequence ID" value="KQK28660.1"/>
    <property type="molecule type" value="Genomic_DNA"/>
</dbReference>
<sequence>MSIKIATGDLLEQRVDAIVNTVNTVGVMGKGIALQFKRKWPANTKAYEVACKRGEVVPGKMFVFDNGGLVEPKFIINFPTKRHWRQPSRLADIEAGLVDLVEQVRRLRITSIAIPPLGCGNGGLDWAIVRPKIESALEGLEGVDVRLFAPNATDSVRELVPEVHKPKMTPGRAAILKVLSIYREMMYPLSQIEVQKLAYFLMVAGQDLGTLQFRKYTYGPYAPALRHVLTKMDGAYLRGVGDGTKPSEITIVDRALDEAEAFLRFQEDRATARRVDRIARLIDGFETPYGMELLGTVHWAASEEGADSDLARIIERVQSWNARKREVMKPEHISAAYDRLNTEGWLATA</sequence>
<protein>
    <submittedName>
        <fullName evidence="3">Appr-1-p processing protein</fullName>
    </submittedName>
</protein>
<evidence type="ECO:0000259" key="2">
    <source>
        <dbReference type="PROSITE" id="PS51154"/>
    </source>
</evidence>
<evidence type="ECO:0000313" key="4">
    <source>
        <dbReference type="Proteomes" id="UP000051562"/>
    </source>
</evidence>
<dbReference type="InterPro" id="IPR043472">
    <property type="entry name" value="Macro_dom-like"/>
</dbReference>
<dbReference type="RefSeq" id="WP_055730008.1">
    <property type="nucleotide sequence ID" value="NZ_LMAR01000064.1"/>
</dbReference>
<dbReference type="Pfam" id="PF01661">
    <property type="entry name" value="Macro"/>
    <property type="match status" value="1"/>
</dbReference>
<dbReference type="InterPro" id="IPR002589">
    <property type="entry name" value="Macro_dom"/>
</dbReference>
<dbReference type="GO" id="GO:0140291">
    <property type="term" value="P:peptidyl-glutamate ADP-deribosylation"/>
    <property type="evidence" value="ECO:0007669"/>
    <property type="project" value="TreeGrafter"/>
</dbReference>